<organism evidence="2 4">
    <name type="scientific">Streptomyces brevispora</name>
    <dbReference type="NCBI Taxonomy" id="887462"/>
    <lineage>
        <taxon>Bacteria</taxon>
        <taxon>Bacillati</taxon>
        <taxon>Actinomycetota</taxon>
        <taxon>Actinomycetes</taxon>
        <taxon>Kitasatosporales</taxon>
        <taxon>Streptomycetaceae</taxon>
        <taxon>Streptomyces</taxon>
    </lineage>
</organism>
<dbReference type="Gene3D" id="1.10.1200.10">
    <property type="entry name" value="ACP-like"/>
    <property type="match status" value="1"/>
</dbReference>
<dbReference type="InterPro" id="IPR036736">
    <property type="entry name" value="ACP-like_sf"/>
</dbReference>
<dbReference type="SUPFAM" id="SSF47336">
    <property type="entry name" value="ACP-like"/>
    <property type="match status" value="1"/>
</dbReference>
<evidence type="ECO:0000313" key="5">
    <source>
        <dbReference type="Proteomes" id="UP001330827"/>
    </source>
</evidence>
<dbReference type="EMBL" id="CP109114">
    <property type="protein sequence ID" value="WSC15086.1"/>
    <property type="molecule type" value="Genomic_DNA"/>
</dbReference>
<accession>A0A561UX01</accession>
<dbReference type="Pfam" id="PF00550">
    <property type="entry name" value="PP-binding"/>
    <property type="match status" value="1"/>
</dbReference>
<dbReference type="Proteomes" id="UP000318186">
    <property type="component" value="Unassembled WGS sequence"/>
</dbReference>
<proteinExistence type="predicted"/>
<evidence type="ECO:0000259" key="1">
    <source>
        <dbReference type="PROSITE" id="PS50075"/>
    </source>
</evidence>
<dbReference type="RefSeq" id="WP_145764116.1">
    <property type="nucleotide sequence ID" value="NZ_CP109114.1"/>
</dbReference>
<gene>
    <name evidence="2" type="ORF">FHX80_112319</name>
    <name evidence="3" type="ORF">OIE64_21100</name>
</gene>
<dbReference type="OrthoDB" id="3192863at2"/>
<dbReference type="EMBL" id="VIWW01000001">
    <property type="protein sequence ID" value="TWG03882.1"/>
    <property type="molecule type" value="Genomic_DNA"/>
</dbReference>
<sequence length="86" mass="9258">MSVPMQDQITDIICEHFGIDRAEITPSTTFEDLDMDSLALAETVVVLEDRYGLQFPEIEGSFSPDVTLAQAADALSLLLTAVPAAS</sequence>
<name>A0A561UX01_9ACTN</name>
<dbReference type="PROSITE" id="PS50075">
    <property type="entry name" value="CARRIER"/>
    <property type="match status" value="1"/>
</dbReference>
<evidence type="ECO:0000313" key="3">
    <source>
        <dbReference type="EMBL" id="WSC15086.1"/>
    </source>
</evidence>
<dbReference type="AlphaFoldDB" id="A0A561UX01"/>
<feature type="domain" description="Carrier" evidence="1">
    <location>
        <begin position="3"/>
        <end position="79"/>
    </location>
</feature>
<protein>
    <submittedName>
        <fullName evidence="2">Acyl carrier protein</fullName>
    </submittedName>
</protein>
<reference evidence="2 4" key="1">
    <citation type="submission" date="2019-06" db="EMBL/GenBank/DDBJ databases">
        <title>Sequencing the genomes of 1000 actinobacteria strains.</title>
        <authorList>
            <person name="Klenk H.-P."/>
        </authorList>
    </citation>
    <scope>NUCLEOTIDE SEQUENCE [LARGE SCALE GENOMIC DNA]</scope>
    <source>
        <strain evidence="2 4">DSM 42059</strain>
    </source>
</reference>
<reference evidence="3 5" key="2">
    <citation type="submission" date="2022-10" db="EMBL/GenBank/DDBJ databases">
        <title>The complete genomes of actinobacterial strains from the NBC collection.</title>
        <authorList>
            <person name="Joergensen T.S."/>
            <person name="Alvarez Arevalo M."/>
            <person name="Sterndorff E.B."/>
            <person name="Faurdal D."/>
            <person name="Vuksanovic O."/>
            <person name="Mourched A.-S."/>
            <person name="Charusanti P."/>
            <person name="Shaw S."/>
            <person name="Blin K."/>
            <person name="Weber T."/>
        </authorList>
    </citation>
    <scope>NUCLEOTIDE SEQUENCE [LARGE SCALE GENOMIC DNA]</scope>
    <source>
        <strain evidence="3 5">NBC 01769</strain>
    </source>
</reference>
<dbReference type="Proteomes" id="UP001330827">
    <property type="component" value="Chromosome"/>
</dbReference>
<evidence type="ECO:0000313" key="4">
    <source>
        <dbReference type="Proteomes" id="UP000318186"/>
    </source>
</evidence>
<evidence type="ECO:0000313" key="2">
    <source>
        <dbReference type="EMBL" id="TWG03882.1"/>
    </source>
</evidence>
<dbReference type="InterPro" id="IPR009081">
    <property type="entry name" value="PP-bd_ACP"/>
</dbReference>
<keyword evidence="5" id="KW-1185">Reference proteome</keyword>